<keyword evidence="2" id="KW-0677">Repeat</keyword>
<feature type="repeat" description="WD" evidence="3">
    <location>
        <begin position="165"/>
        <end position="206"/>
    </location>
</feature>
<reference evidence="4 5" key="1">
    <citation type="journal article" date="2012" name="BMC Genomics">
        <title>Comparative genomics of the white-rot fungi, Phanerochaete carnosa and P. chrysosporium, to elucidate the genetic basis of the distinct wood types they colonize.</title>
        <authorList>
            <person name="Suzuki H."/>
            <person name="MacDonald J."/>
            <person name="Syed K."/>
            <person name="Salamov A."/>
            <person name="Hori C."/>
            <person name="Aerts A."/>
            <person name="Henrissat B."/>
            <person name="Wiebenga A."/>
            <person name="vanKuyk P.A."/>
            <person name="Barry K."/>
            <person name="Lindquist E."/>
            <person name="LaButti K."/>
            <person name="Lapidus A."/>
            <person name="Lucas S."/>
            <person name="Coutinho P."/>
            <person name="Gong Y."/>
            <person name="Samejima M."/>
            <person name="Mahadevan R."/>
            <person name="Abou-Zaid M."/>
            <person name="de Vries R.P."/>
            <person name="Igarashi K."/>
            <person name="Yadav J.S."/>
            <person name="Grigoriev I.V."/>
            <person name="Master E.R."/>
        </authorList>
    </citation>
    <scope>NUCLEOTIDE SEQUENCE [LARGE SCALE GENOMIC DNA]</scope>
    <source>
        <strain evidence="4 5">HHB-10118-sp</strain>
    </source>
</reference>
<dbReference type="Gene3D" id="2.130.10.10">
    <property type="entry name" value="YVTN repeat-like/Quinoprotein amine dehydrogenase"/>
    <property type="match status" value="4"/>
</dbReference>
<dbReference type="STRING" id="650164.K5WRI3"/>
<dbReference type="InterPro" id="IPR053299">
    <property type="entry name" value="ASTRA_WD_repeat"/>
</dbReference>
<dbReference type="InterPro" id="IPR015943">
    <property type="entry name" value="WD40/YVTN_repeat-like_dom_sf"/>
</dbReference>
<feature type="repeat" description="WD" evidence="3">
    <location>
        <begin position="207"/>
        <end position="240"/>
    </location>
</feature>
<evidence type="ECO:0000256" key="3">
    <source>
        <dbReference type="PROSITE-ProRule" id="PRU00221"/>
    </source>
</evidence>
<dbReference type="PROSITE" id="PS50082">
    <property type="entry name" value="WD_REPEATS_2"/>
    <property type="match status" value="5"/>
</dbReference>
<dbReference type="InterPro" id="IPR036322">
    <property type="entry name" value="WD40_repeat_dom_sf"/>
</dbReference>
<dbReference type="CDD" id="cd00200">
    <property type="entry name" value="WD40"/>
    <property type="match status" value="1"/>
</dbReference>
<dbReference type="InParanoid" id="K5WRI3"/>
<feature type="repeat" description="WD" evidence="3">
    <location>
        <begin position="339"/>
        <end position="371"/>
    </location>
</feature>
<dbReference type="Pfam" id="PF00400">
    <property type="entry name" value="WD40"/>
    <property type="match status" value="6"/>
</dbReference>
<dbReference type="AlphaFoldDB" id="K5WRI3"/>
<dbReference type="PANTHER" id="PTHR44156">
    <property type="entry name" value="SUPERNUMERARY LIMBS, ISOFORM B-RELATED"/>
    <property type="match status" value="1"/>
</dbReference>
<feature type="non-terminal residue" evidence="4">
    <location>
        <position position="523"/>
    </location>
</feature>
<dbReference type="InterPro" id="IPR019775">
    <property type="entry name" value="WD40_repeat_CS"/>
</dbReference>
<protein>
    <submittedName>
        <fullName evidence="4">Uncharacterized protein</fullName>
    </submittedName>
</protein>
<dbReference type="Proteomes" id="UP000008370">
    <property type="component" value="Unassembled WGS sequence"/>
</dbReference>
<evidence type="ECO:0000313" key="5">
    <source>
        <dbReference type="Proteomes" id="UP000008370"/>
    </source>
</evidence>
<sequence length="523" mass="56860">DLDDDRARNIAVLLSDCERLIVGYFPAISGSALHLYHSIPLLIPRKTALAQIYAGECRAENSVKVFGGVTDSWNACLGTVTAHEGREVCAVDFSPDGRAIVSSGYDKKIRLWDALTCTLLLVLSGHSDWVRSVKYSLDGARVVSAAHDRTVKIWDAISGVLLCTLEGHTNLVFCAVFTPDGRRIVSSSWDHSIKIWDADTGACLMTLTEHQAWVRSIAVSPNGMWMASGSDDMVCLWSLEAPYTCRILLEREHEDLIHSVTFTPDSSTVLTAPWVAGSGQLSIWDAKTAEHLRNLQLPGQPFLSTCSPNFPSAGDKFACGSGNSVLVLDLASGEVRQAFSGHTKDVTCVAYSQDGTRIASGSKDGAVRLWDATQNAVNTPQLENAIKSSDPPSEESADCRLTVFSHDRSRALLVRGNDSIEMYKTDTWECAYKPLSIPSKHRHHVAFSPDDATILAASEGDRGGVALWDAASGALRAQWEGELDVALWSPSFQFASMWSGVLGYMPHCFGGQSSRIMFSPDSR</sequence>
<dbReference type="SMART" id="SM00320">
    <property type="entry name" value="WD40"/>
    <property type="match status" value="7"/>
</dbReference>
<dbReference type="GeneID" id="18914425"/>
<dbReference type="InterPro" id="IPR020472">
    <property type="entry name" value="WD40_PAC1"/>
</dbReference>
<feature type="non-terminal residue" evidence="4">
    <location>
        <position position="1"/>
    </location>
</feature>
<dbReference type="PRINTS" id="PR00320">
    <property type="entry name" value="GPROTEINBRPT"/>
</dbReference>
<dbReference type="SUPFAM" id="SSF50978">
    <property type="entry name" value="WD40 repeat-like"/>
    <property type="match status" value="2"/>
</dbReference>
<dbReference type="RefSeq" id="XP_007391237.1">
    <property type="nucleotide sequence ID" value="XM_007391175.1"/>
</dbReference>
<proteinExistence type="predicted"/>
<dbReference type="InterPro" id="IPR001680">
    <property type="entry name" value="WD40_rpt"/>
</dbReference>
<accession>K5WRI3</accession>
<feature type="repeat" description="WD" evidence="3">
    <location>
        <begin position="123"/>
        <end position="155"/>
    </location>
</feature>
<evidence type="ECO:0000256" key="1">
    <source>
        <dbReference type="ARBA" id="ARBA00022574"/>
    </source>
</evidence>
<gene>
    <name evidence="4" type="ORF">PHACADRAFT_248719</name>
</gene>
<keyword evidence="1 3" id="KW-0853">WD repeat</keyword>
<keyword evidence="5" id="KW-1185">Reference proteome</keyword>
<dbReference type="OrthoDB" id="2658414at2759"/>
<dbReference type="PROSITE" id="PS00678">
    <property type="entry name" value="WD_REPEATS_1"/>
    <property type="match status" value="1"/>
</dbReference>
<dbReference type="HOGENOM" id="CLU_000288_57_32_1"/>
<dbReference type="KEGG" id="pco:PHACADRAFT_248719"/>
<evidence type="ECO:0000313" key="4">
    <source>
        <dbReference type="EMBL" id="EKM61844.1"/>
    </source>
</evidence>
<feature type="repeat" description="WD" evidence="3">
    <location>
        <begin position="81"/>
        <end position="113"/>
    </location>
</feature>
<name>K5WRI3_PHACS</name>
<organism evidence="4 5">
    <name type="scientific">Phanerochaete carnosa (strain HHB-10118-sp)</name>
    <name type="common">White-rot fungus</name>
    <name type="synonym">Peniophora carnosa</name>
    <dbReference type="NCBI Taxonomy" id="650164"/>
    <lineage>
        <taxon>Eukaryota</taxon>
        <taxon>Fungi</taxon>
        <taxon>Dikarya</taxon>
        <taxon>Basidiomycota</taxon>
        <taxon>Agaricomycotina</taxon>
        <taxon>Agaricomycetes</taxon>
        <taxon>Polyporales</taxon>
        <taxon>Phanerochaetaceae</taxon>
        <taxon>Phanerochaete</taxon>
    </lineage>
</organism>
<dbReference type="PROSITE" id="PS50294">
    <property type="entry name" value="WD_REPEATS_REGION"/>
    <property type="match status" value="4"/>
</dbReference>
<dbReference type="EMBL" id="JH930468">
    <property type="protein sequence ID" value="EKM61844.1"/>
    <property type="molecule type" value="Genomic_DNA"/>
</dbReference>
<evidence type="ECO:0000256" key="2">
    <source>
        <dbReference type="ARBA" id="ARBA00022737"/>
    </source>
</evidence>